<evidence type="ECO:0000256" key="1">
    <source>
        <dbReference type="ARBA" id="ARBA00006865"/>
    </source>
</evidence>
<accession>A0A8J6LHT9</accession>
<keyword evidence="2" id="KW-0732">Signal</keyword>
<feature type="domain" description="GH16" evidence="3">
    <location>
        <begin position="27"/>
        <end position="380"/>
    </location>
</feature>
<evidence type="ECO:0000313" key="4">
    <source>
        <dbReference type="EMBL" id="KAH0813996.1"/>
    </source>
</evidence>
<protein>
    <recommendedName>
        <fullName evidence="3">GH16 domain-containing protein</fullName>
    </recommendedName>
</protein>
<dbReference type="InterPro" id="IPR000757">
    <property type="entry name" value="Beta-glucanase-like"/>
</dbReference>
<sequence>MFKILLYLSLLLGVVHQCRSQCNPSATTVSGTHAPTGQICSGDLIFEDNFDELDMQKWQHESTLAGGGNWEFEWYTNSRENSYTEDGFLNIKPTLVSDETGEDFLSSGLLNIDGGSPAEECTNPQFYGCERTGTPENYLNPIKSARLRTVYSFAFKYGKVEVRAKLPAGDWLWPAIWMMPRYNQYAGWPRSGEIDIMESRGNSELYDGAGNNIGNKLVGSTLHWGPSETLNMFMNTHAEASNPDGYNSDFHNYQVMWTESDITFLVDDVALATYAPPDGGFWEWGNFDSSGFPNPWRTSNSKMAPFDQEFYIILNLACGGMAYFPDGMTNPGGKPWSNTSPTAIADFWKGKDQWLPTWQLGTDTPIFKIDYCRSQCYTPNPSPTTVSGTHAPTDTICPGDLIFEDAFEEFDLKKWNHENTLAGGGMTHQNWEFQWYTNSRENSYTEDGVLYIKPTLVADEMGEDFLYSGQLDLNGGAPADECTDPQWYGCVRTGTAESILNPIKSARIRTVDSFAFKYGKVVIRAKMPGGDWLWPSIWLMPRWNQYSFWPASGEIDIVESRGNRNLVNASGVHIGTQMISSTLHWGPAWNANMYQLTNVDKMDPTGFDVDWHDYQMMWTEDDITFSIDDEPLATFAPPDGGFWEWGNLESSGFSNPWRTSKSKMAPFDQEFYFVINLAVGGVAFFPDDATNPGGKPWVNTSPTAITEFWRGKDQWLPTWQLDTDNAALQIDYIRVYALSQCTSSPTTISGTHAPAGQICSGDLIFEDNFDEFDLKKWQHESTLAGGGSWEFEWYTNSRYNSYAEDGVLYIKPTLLADEKGEDFLSSGHLDINGGSPADECTDPQRYGCVRDGTPTNYLNPVKSARIRTVYSFSFKYGKVEVRAKLPAGDWLWPGNQNRQLSEDIRVQLKFSAIWLMPRWNQYSGWPVSGEIDMMESRGNRNLVNSSGVNIGTQLTGSTLHWGPAWNIDKYMMTHAERVNPDGYDTDWHKYQMTWTEDDISFSIDDEPLATFAPPDGGFWEWGNLNSSGFANPWRTSKSKLAPFDQEFYILINLACGGIGGFFPDSATNPGGKPWSNTSPTASTDFWKGRDQWLPTWQLENDTAAFKIDYVKVWAL</sequence>
<dbReference type="EMBL" id="JABDTM020024746">
    <property type="protein sequence ID" value="KAH0813996.1"/>
    <property type="molecule type" value="Genomic_DNA"/>
</dbReference>
<dbReference type="GO" id="GO:0004553">
    <property type="term" value="F:hydrolase activity, hydrolyzing O-glycosyl compounds"/>
    <property type="evidence" value="ECO:0007669"/>
    <property type="project" value="InterPro"/>
</dbReference>
<evidence type="ECO:0000259" key="3">
    <source>
        <dbReference type="PROSITE" id="PS51762"/>
    </source>
</evidence>
<dbReference type="Pfam" id="PF00722">
    <property type="entry name" value="Glyco_hydro_16"/>
    <property type="match status" value="3"/>
</dbReference>
<dbReference type="Gene3D" id="2.60.120.200">
    <property type="match status" value="3"/>
</dbReference>
<dbReference type="InterPro" id="IPR013320">
    <property type="entry name" value="ConA-like_dom_sf"/>
</dbReference>
<evidence type="ECO:0000313" key="5">
    <source>
        <dbReference type="Proteomes" id="UP000719412"/>
    </source>
</evidence>
<gene>
    <name evidence="4" type="ORF">GEV33_008795</name>
</gene>
<dbReference type="FunFam" id="2.60.120.200:FF:000217">
    <property type="entry name" value="Gram-negative bacteria-binding protein"/>
    <property type="match status" value="3"/>
</dbReference>
<name>A0A8J6LHT9_TENMO</name>
<reference evidence="4" key="2">
    <citation type="submission" date="2021-08" db="EMBL/GenBank/DDBJ databases">
        <authorList>
            <person name="Eriksson T."/>
        </authorList>
    </citation>
    <scope>NUCLEOTIDE SEQUENCE</scope>
    <source>
        <strain evidence="4">Stoneville</strain>
        <tissue evidence="4">Whole head</tissue>
    </source>
</reference>
<feature type="signal peptide" evidence="2">
    <location>
        <begin position="1"/>
        <end position="20"/>
    </location>
</feature>
<dbReference type="InterPro" id="IPR050546">
    <property type="entry name" value="Glycosyl_Hydrlase_16"/>
</dbReference>
<dbReference type="CDD" id="cd08024">
    <property type="entry name" value="GH16_CCF"/>
    <property type="match status" value="3"/>
</dbReference>
<dbReference type="SUPFAM" id="SSF49899">
    <property type="entry name" value="Concanavalin A-like lectins/glucanases"/>
    <property type="match status" value="3"/>
</dbReference>
<dbReference type="PANTHER" id="PTHR10963:SF55">
    <property type="entry name" value="GLYCOSIDE HYDROLASE FAMILY 16 PROTEIN"/>
    <property type="match status" value="1"/>
</dbReference>
<feature type="domain" description="GH16" evidence="3">
    <location>
        <begin position="746"/>
        <end position="1115"/>
    </location>
</feature>
<dbReference type="PANTHER" id="PTHR10963">
    <property type="entry name" value="GLYCOSYL HYDROLASE-RELATED"/>
    <property type="match status" value="1"/>
</dbReference>
<reference evidence="4" key="1">
    <citation type="journal article" date="2020" name="J Insects Food Feed">
        <title>The yellow mealworm (Tenebrio molitor) genome: a resource for the emerging insects as food and feed industry.</title>
        <authorList>
            <person name="Eriksson T."/>
            <person name="Andere A."/>
            <person name="Kelstrup H."/>
            <person name="Emery V."/>
            <person name="Picard C."/>
        </authorList>
    </citation>
    <scope>NUCLEOTIDE SEQUENCE</scope>
    <source>
        <strain evidence="4">Stoneville</strain>
        <tissue evidence="4">Whole head</tissue>
    </source>
</reference>
<organism evidence="4 5">
    <name type="scientific">Tenebrio molitor</name>
    <name type="common">Yellow mealworm beetle</name>
    <dbReference type="NCBI Taxonomy" id="7067"/>
    <lineage>
        <taxon>Eukaryota</taxon>
        <taxon>Metazoa</taxon>
        <taxon>Ecdysozoa</taxon>
        <taxon>Arthropoda</taxon>
        <taxon>Hexapoda</taxon>
        <taxon>Insecta</taxon>
        <taxon>Pterygota</taxon>
        <taxon>Neoptera</taxon>
        <taxon>Endopterygota</taxon>
        <taxon>Coleoptera</taxon>
        <taxon>Polyphaga</taxon>
        <taxon>Cucujiformia</taxon>
        <taxon>Tenebrionidae</taxon>
        <taxon>Tenebrio</taxon>
    </lineage>
</organism>
<feature type="chain" id="PRO_5035329591" description="GH16 domain-containing protein" evidence="2">
    <location>
        <begin position="21"/>
        <end position="1115"/>
    </location>
</feature>
<dbReference type="GO" id="GO:0005975">
    <property type="term" value="P:carbohydrate metabolic process"/>
    <property type="evidence" value="ECO:0007669"/>
    <property type="project" value="InterPro"/>
</dbReference>
<proteinExistence type="inferred from homology"/>
<keyword evidence="5" id="KW-1185">Reference proteome</keyword>
<comment type="similarity">
    <text evidence="1">Belongs to the glycosyl hydrolase 16 family.</text>
</comment>
<dbReference type="PROSITE" id="PS51762">
    <property type="entry name" value="GH16_2"/>
    <property type="match status" value="3"/>
</dbReference>
<dbReference type="AlphaFoldDB" id="A0A8J6LHT9"/>
<evidence type="ECO:0000256" key="2">
    <source>
        <dbReference type="SAM" id="SignalP"/>
    </source>
</evidence>
<feature type="domain" description="GH16" evidence="3">
    <location>
        <begin position="375"/>
        <end position="741"/>
    </location>
</feature>
<comment type="caution">
    <text evidence="4">The sequence shown here is derived from an EMBL/GenBank/DDBJ whole genome shotgun (WGS) entry which is preliminary data.</text>
</comment>
<dbReference type="Proteomes" id="UP000719412">
    <property type="component" value="Unassembled WGS sequence"/>
</dbReference>